<gene>
    <name evidence="2" type="ORF">EVAR_87232_1</name>
</gene>
<evidence type="ECO:0000313" key="3">
    <source>
        <dbReference type="Proteomes" id="UP000299102"/>
    </source>
</evidence>
<evidence type="ECO:0000313" key="2">
    <source>
        <dbReference type="EMBL" id="GBP90128.1"/>
    </source>
</evidence>
<sequence>MAFNINTGEEKEGSGKVESSFAGNSVRQNFTIRDRNTCPGQAARVGRGTALYGSATRRTRPPAACVVSRGLRRGSRDVWDKERPRPLAGGRLAQSRQNYEVSSLVAAMYRERSERNNESAEQKKVSASNDYISSKVLFH</sequence>
<name>A0A4C1ZQU5_EUMVA</name>
<dbReference type="Proteomes" id="UP000299102">
    <property type="component" value="Unassembled WGS sequence"/>
</dbReference>
<evidence type="ECO:0000256" key="1">
    <source>
        <dbReference type="SAM" id="MobiDB-lite"/>
    </source>
</evidence>
<reference evidence="2 3" key="1">
    <citation type="journal article" date="2019" name="Commun. Biol.">
        <title>The bagworm genome reveals a unique fibroin gene that provides high tensile strength.</title>
        <authorList>
            <person name="Kono N."/>
            <person name="Nakamura H."/>
            <person name="Ohtoshi R."/>
            <person name="Tomita M."/>
            <person name="Numata K."/>
            <person name="Arakawa K."/>
        </authorList>
    </citation>
    <scope>NUCLEOTIDE SEQUENCE [LARGE SCALE GENOMIC DNA]</scope>
</reference>
<comment type="caution">
    <text evidence="2">The sequence shown here is derived from an EMBL/GenBank/DDBJ whole genome shotgun (WGS) entry which is preliminary data.</text>
</comment>
<dbReference type="EMBL" id="BGZK01002059">
    <property type="protein sequence ID" value="GBP90128.1"/>
    <property type="molecule type" value="Genomic_DNA"/>
</dbReference>
<organism evidence="2 3">
    <name type="scientific">Eumeta variegata</name>
    <name type="common">Bagworm moth</name>
    <name type="synonym">Eumeta japonica</name>
    <dbReference type="NCBI Taxonomy" id="151549"/>
    <lineage>
        <taxon>Eukaryota</taxon>
        <taxon>Metazoa</taxon>
        <taxon>Ecdysozoa</taxon>
        <taxon>Arthropoda</taxon>
        <taxon>Hexapoda</taxon>
        <taxon>Insecta</taxon>
        <taxon>Pterygota</taxon>
        <taxon>Neoptera</taxon>
        <taxon>Endopterygota</taxon>
        <taxon>Lepidoptera</taxon>
        <taxon>Glossata</taxon>
        <taxon>Ditrysia</taxon>
        <taxon>Tineoidea</taxon>
        <taxon>Psychidae</taxon>
        <taxon>Oiketicinae</taxon>
        <taxon>Eumeta</taxon>
    </lineage>
</organism>
<accession>A0A4C1ZQU5</accession>
<keyword evidence="3" id="KW-1185">Reference proteome</keyword>
<protein>
    <submittedName>
        <fullName evidence="2">Uncharacterized protein</fullName>
    </submittedName>
</protein>
<proteinExistence type="predicted"/>
<dbReference type="AlphaFoldDB" id="A0A4C1ZQU5"/>
<feature type="region of interest" description="Disordered" evidence="1">
    <location>
        <begin position="1"/>
        <end position="26"/>
    </location>
</feature>